<dbReference type="InterPro" id="IPR026046">
    <property type="entry name" value="UBIAD1"/>
</dbReference>
<feature type="transmembrane region" description="Helical" evidence="8">
    <location>
        <begin position="99"/>
        <end position="118"/>
    </location>
</feature>
<feature type="transmembrane region" description="Helical" evidence="8">
    <location>
        <begin position="294"/>
        <end position="310"/>
    </location>
</feature>
<comment type="pathway">
    <text evidence="8">Quinol/quinone metabolism; menaquinone biosynthesis; menaquinol from 1,4-dihydroxy-2-naphthoate: step 1/2.</text>
</comment>
<evidence type="ECO:0000256" key="9">
    <source>
        <dbReference type="NCBIfam" id="TIGR00751"/>
    </source>
</evidence>
<evidence type="ECO:0000313" key="11">
    <source>
        <dbReference type="Proteomes" id="UP000541425"/>
    </source>
</evidence>
<dbReference type="EC" id="2.5.1.74" evidence="8 9"/>
<dbReference type="GO" id="GO:0042371">
    <property type="term" value="P:vitamin K biosynthetic process"/>
    <property type="evidence" value="ECO:0007669"/>
    <property type="project" value="TreeGrafter"/>
</dbReference>
<keyword evidence="2 8" id="KW-0474">Menaquinone biosynthesis</keyword>
<comment type="catalytic activity">
    <reaction evidence="8">
        <text>an all-trans-polyprenyl diphosphate + 1,4-dihydroxy-2-naphthoate + H(+) = a 2-demethylmenaquinol + CO2 + diphosphate</text>
        <dbReference type="Rhea" id="RHEA:26478"/>
        <dbReference type="Rhea" id="RHEA-COMP:9563"/>
        <dbReference type="Rhea" id="RHEA-COMP:9564"/>
        <dbReference type="ChEBI" id="CHEBI:11173"/>
        <dbReference type="ChEBI" id="CHEBI:15378"/>
        <dbReference type="ChEBI" id="CHEBI:16526"/>
        <dbReference type="ChEBI" id="CHEBI:33019"/>
        <dbReference type="ChEBI" id="CHEBI:55437"/>
        <dbReference type="ChEBI" id="CHEBI:58914"/>
        <dbReference type="EC" id="2.5.1.74"/>
    </reaction>
</comment>
<keyword evidence="4 8" id="KW-0808">Transferase</keyword>
<feature type="transmembrane region" description="Helical" evidence="8">
    <location>
        <begin position="43"/>
        <end position="63"/>
    </location>
</feature>
<evidence type="ECO:0000256" key="5">
    <source>
        <dbReference type="ARBA" id="ARBA00022692"/>
    </source>
</evidence>
<dbReference type="GO" id="GO:0009234">
    <property type="term" value="P:menaquinone biosynthetic process"/>
    <property type="evidence" value="ECO:0007669"/>
    <property type="project" value="UniProtKB-UniRule"/>
</dbReference>
<dbReference type="RefSeq" id="WP_183693619.1">
    <property type="nucleotide sequence ID" value="NZ_JACICA010000001.1"/>
</dbReference>
<reference evidence="10 11" key="1">
    <citation type="submission" date="2020-08" db="EMBL/GenBank/DDBJ databases">
        <title>Genomic Encyclopedia of Type Strains, Phase IV (KMG-IV): sequencing the most valuable type-strain genomes for metagenomic binning, comparative biology and taxonomic classification.</title>
        <authorList>
            <person name="Goeker M."/>
        </authorList>
    </citation>
    <scope>NUCLEOTIDE SEQUENCE [LARGE SCALE GENOMIC DNA]</scope>
    <source>
        <strain evidence="10 11">DSM 22548</strain>
    </source>
</reference>
<evidence type="ECO:0000256" key="2">
    <source>
        <dbReference type="ARBA" id="ARBA00022428"/>
    </source>
</evidence>
<dbReference type="PANTHER" id="PTHR13929">
    <property type="entry name" value="1,4-DIHYDROXY-2-NAPHTHOATE OCTAPRENYLTRANSFERASE"/>
    <property type="match status" value="1"/>
</dbReference>
<comment type="subcellular location">
    <subcellularLocation>
        <location evidence="8">Cell membrane</location>
        <topology evidence="8">Multi-pass membrane protein</topology>
    </subcellularLocation>
    <subcellularLocation>
        <location evidence="1">Membrane</location>
        <topology evidence="1">Multi-pass membrane protein</topology>
    </subcellularLocation>
</comment>
<feature type="transmembrane region" description="Helical" evidence="8">
    <location>
        <begin position="163"/>
        <end position="183"/>
    </location>
</feature>
<evidence type="ECO:0000313" key="10">
    <source>
        <dbReference type="EMBL" id="MBB3701698.1"/>
    </source>
</evidence>
<comment type="function">
    <text evidence="8">Conversion of 1,4-dihydroxy-2-naphthoate (DHNA) to demethylmenaquinone (DMK).</text>
</comment>
<organism evidence="10 11">
    <name type="scientific">Alloprevotella rava</name>
    <dbReference type="NCBI Taxonomy" id="671218"/>
    <lineage>
        <taxon>Bacteria</taxon>
        <taxon>Pseudomonadati</taxon>
        <taxon>Bacteroidota</taxon>
        <taxon>Bacteroidia</taxon>
        <taxon>Bacteroidales</taxon>
        <taxon>Prevotellaceae</taxon>
        <taxon>Alloprevotella</taxon>
    </lineage>
</organism>
<dbReference type="NCBIfam" id="TIGR00751">
    <property type="entry name" value="menA"/>
    <property type="match status" value="1"/>
</dbReference>
<dbReference type="HAMAP" id="MF_01937">
    <property type="entry name" value="MenA_1"/>
    <property type="match status" value="1"/>
</dbReference>
<feature type="transmembrane region" description="Helical" evidence="8">
    <location>
        <begin position="189"/>
        <end position="210"/>
    </location>
</feature>
<dbReference type="EMBL" id="JACICA010000001">
    <property type="protein sequence ID" value="MBB3701698.1"/>
    <property type="molecule type" value="Genomic_DNA"/>
</dbReference>
<feature type="transmembrane region" description="Helical" evidence="8">
    <location>
        <begin position="20"/>
        <end position="37"/>
    </location>
</feature>
<dbReference type="GO" id="GO:0046428">
    <property type="term" value="F:1,4-dihydroxy-2-naphthoate polyprenyltransferase activity"/>
    <property type="evidence" value="ECO:0007669"/>
    <property type="project" value="UniProtKB-UniRule"/>
</dbReference>
<proteinExistence type="inferred from homology"/>
<accession>A0A7W5UHY8</accession>
<evidence type="ECO:0000256" key="1">
    <source>
        <dbReference type="ARBA" id="ARBA00004141"/>
    </source>
</evidence>
<dbReference type="GO" id="GO:0005886">
    <property type="term" value="C:plasma membrane"/>
    <property type="evidence" value="ECO:0007669"/>
    <property type="project" value="UniProtKB-SubCell"/>
</dbReference>
<dbReference type="PANTHER" id="PTHR13929:SF0">
    <property type="entry name" value="UBIA PRENYLTRANSFERASE DOMAIN-CONTAINING PROTEIN 1"/>
    <property type="match status" value="1"/>
</dbReference>
<evidence type="ECO:0000256" key="8">
    <source>
        <dbReference type="HAMAP-Rule" id="MF_01937"/>
    </source>
</evidence>
<dbReference type="Proteomes" id="UP000541425">
    <property type="component" value="Unassembled WGS sequence"/>
</dbReference>
<comment type="similarity">
    <text evidence="8">Belongs to the MenA family. Type 1 subfamily.</text>
</comment>
<evidence type="ECO:0000256" key="3">
    <source>
        <dbReference type="ARBA" id="ARBA00022475"/>
    </source>
</evidence>
<dbReference type="CDD" id="cd13962">
    <property type="entry name" value="PT_UbiA_UBIAD1"/>
    <property type="match status" value="1"/>
</dbReference>
<dbReference type="InterPro" id="IPR044878">
    <property type="entry name" value="UbiA_sf"/>
</dbReference>
<name>A0A7W5UHY8_9BACT</name>
<feature type="transmembrane region" description="Helical" evidence="8">
    <location>
        <begin position="130"/>
        <end position="151"/>
    </location>
</feature>
<dbReference type="InterPro" id="IPR000537">
    <property type="entry name" value="UbiA_prenyltransferase"/>
</dbReference>
<comment type="caution">
    <text evidence="10">The sequence shown here is derived from an EMBL/GenBank/DDBJ whole genome shotgun (WGS) entry which is preliminary data.</text>
</comment>
<keyword evidence="3 8" id="KW-1003">Cell membrane</keyword>
<feature type="transmembrane region" description="Helical" evidence="8">
    <location>
        <begin position="222"/>
        <end position="250"/>
    </location>
</feature>
<sequence length="311" mass="34029">MEQVRKNSARAWLLAARPKTLSAALIPVVTSSALAFASGSFRLLAALGCMLFAALMQIAANFINDLFDFLKGTDGEERLGPERACAQGWISPSSMKRGIALMLVLATIVGLATFYASLITSPSAFVADNLSLVTVYFLLVGLACLVFAFLYTTLLSYCGLGDVLVYVFFGFVPVTGTYFLLTGRLIPEVWWLSAAVGLITDTLLVLNNYRDRDTDRACGKRTLIAVLGGCFGSGFYLLQGVFGVLCFSALAFYGRLYAPLAMLYLLPHFLTWREMVRINRGRELNKILGKTSRNMLFFACLAVLSLVFCIL</sequence>
<keyword evidence="7 8" id="KW-0472">Membrane</keyword>
<evidence type="ECO:0000256" key="4">
    <source>
        <dbReference type="ARBA" id="ARBA00022679"/>
    </source>
</evidence>
<keyword evidence="6 8" id="KW-1133">Transmembrane helix</keyword>
<feature type="transmembrane region" description="Helical" evidence="8">
    <location>
        <begin position="256"/>
        <end position="273"/>
    </location>
</feature>
<dbReference type="UniPathway" id="UPA00079">
    <property type="reaction ID" value="UER00168"/>
</dbReference>
<evidence type="ECO:0000256" key="7">
    <source>
        <dbReference type="ARBA" id="ARBA00023136"/>
    </source>
</evidence>
<dbReference type="Gene3D" id="1.10.357.140">
    <property type="entry name" value="UbiA prenyltransferase"/>
    <property type="match status" value="1"/>
</dbReference>
<protein>
    <recommendedName>
        <fullName evidence="8 9">1,4-dihydroxy-2-naphthoate octaprenyltransferase</fullName>
        <shortName evidence="8">DHNA-octaprenyltransferase</shortName>
        <ecNumber evidence="8 9">2.5.1.74</ecNumber>
    </recommendedName>
</protein>
<dbReference type="AlphaFoldDB" id="A0A7W5UHY8"/>
<dbReference type="InterPro" id="IPR004657">
    <property type="entry name" value="MenA"/>
</dbReference>
<gene>
    <name evidence="8" type="primary">menA</name>
    <name evidence="10" type="ORF">FHS60_000140</name>
</gene>
<dbReference type="Pfam" id="PF01040">
    <property type="entry name" value="UbiA"/>
    <property type="match status" value="1"/>
</dbReference>
<evidence type="ECO:0000256" key="6">
    <source>
        <dbReference type="ARBA" id="ARBA00022989"/>
    </source>
</evidence>
<dbReference type="PIRSF" id="PIRSF005355">
    <property type="entry name" value="UBIAD1"/>
    <property type="match status" value="1"/>
</dbReference>
<keyword evidence="5 8" id="KW-0812">Transmembrane</keyword>